<evidence type="ECO:0000259" key="11">
    <source>
        <dbReference type="PROSITE" id="PS50045"/>
    </source>
</evidence>
<evidence type="ECO:0000256" key="8">
    <source>
        <dbReference type="ARBA" id="ARBA00023159"/>
    </source>
</evidence>
<dbReference type="InterPro" id="IPR001789">
    <property type="entry name" value="Sig_transdc_resp-reg_receiver"/>
</dbReference>
<dbReference type="STRING" id="1114924.SAMN05216258_109130"/>
<dbReference type="InterPro" id="IPR058031">
    <property type="entry name" value="AAA_lid_NorR"/>
</dbReference>
<dbReference type="PRINTS" id="PR01590">
    <property type="entry name" value="HTHFIS"/>
</dbReference>
<dbReference type="InterPro" id="IPR025943">
    <property type="entry name" value="Sigma_54_int_dom_ATP-bd_2"/>
</dbReference>
<keyword evidence="6" id="KW-0902">Two-component regulatory system</keyword>
<dbReference type="CDD" id="cd00009">
    <property type="entry name" value="AAA"/>
    <property type="match status" value="1"/>
</dbReference>
<comment type="subunit">
    <text evidence="2">Interacts with sigma-54.</text>
</comment>
<keyword evidence="5" id="KW-0067">ATP-binding</keyword>
<keyword evidence="9" id="KW-0804">Transcription</keyword>
<dbReference type="InterPro" id="IPR002197">
    <property type="entry name" value="HTH_Fis"/>
</dbReference>
<feature type="domain" description="Sigma-54 factor interaction" evidence="11">
    <location>
        <begin position="142"/>
        <end position="366"/>
    </location>
</feature>
<dbReference type="SUPFAM" id="SSF52540">
    <property type="entry name" value="P-loop containing nucleoside triphosphate hydrolases"/>
    <property type="match status" value="1"/>
</dbReference>
<dbReference type="GO" id="GO:0005524">
    <property type="term" value="F:ATP binding"/>
    <property type="evidence" value="ECO:0007669"/>
    <property type="project" value="UniProtKB-KW"/>
</dbReference>
<keyword evidence="7" id="KW-0805">Transcription regulation</keyword>
<evidence type="ECO:0000256" key="2">
    <source>
        <dbReference type="ARBA" id="ARBA00011135"/>
    </source>
</evidence>
<dbReference type="InterPro" id="IPR003593">
    <property type="entry name" value="AAA+_ATPase"/>
</dbReference>
<dbReference type="InterPro" id="IPR002078">
    <property type="entry name" value="Sigma_54_int"/>
</dbReference>
<dbReference type="Pfam" id="PF02954">
    <property type="entry name" value="HTH_8"/>
    <property type="match status" value="1"/>
</dbReference>
<dbReference type="RefSeq" id="WP_092862542.1">
    <property type="nucleotide sequence ID" value="NZ_FOQH01000009.1"/>
</dbReference>
<dbReference type="Pfam" id="PF25601">
    <property type="entry name" value="AAA_lid_14"/>
    <property type="match status" value="1"/>
</dbReference>
<proteinExistence type="predicted"/>
<keyword evidence="14" id="KW-1185">Reference proteome</keyword>
<dbReference type="SUPFAM" id="SSF46689">
    <property type="entry name" value="Homeodomain-like"/>
    <property type="match status" value="1"/>
</dbReference>
<accession>A0A1I3KZ73</accession>
<dbReference type="SMART" id="SM00382">
    <property type="entry name" value="AAA"/>
    <property type="match status" value="1"/>
</dbReference>
<dbReference type="InterPro" id="IPR027417">
    <property type="entry name" value="P-loop_NTPase"/>
</dbReference>
<dbReference type="PANTHER" id="PTHR32071">
    <property type="entry name" value="TRANSCRIPTIONAL REGULATORY PROTEIN"/>
    <property type="match status" value="1"/>
</dbReference>
<dbReference type="InterPro" id="IPR011006">
    <property type="entry name" value="CheY-like_superfamily"/>
</dbReference>
<evidence type="ECO:0000256" key="9">
    <source>
        <dbReference type="ARBA" id="ARBA00023163"/>
    </source>
</evidence>
<dbReference type="Proteomes" id="UP000199377">
    <property type="component" value="Unassembled WGS sequence"/>
</dbReference>
<gene>
    <name evidence="13" type="ORF">SAMN05216258_109130</name>
</gene>
<dbReference type="FunFam" id="3.40.50.300:FF:000006">
    <property type="entry name" value="DNA-binding transcriptional regulator NtrC"/>
    <property type="match status" value="1"/>
</dbReference>
<protein>
    <recommendedName>
        <fullName evidence="3">Nif-specific regulatory protein</fullName>
    </recommendedName>
</protein>
<evidence type="ECO:0000256" key="10">
    <source>
        <dbReference type="PROSITE-ProRule" id="PRU00169"/>
    </source>
</evidence>
<dbReference type="AlphaFoldDB" id="A0A1I3KZ73"/>
<dbReference type="SUPFAM" id="SSF52172">
    <property type="entry name" value="CheY-like"/>
    <property type="match status" value="1"/>
</dbReference>
<comment type="function">
    <text evidence="1">Required for activation of most nif operons, which are directly involved in nitrogen fixation.</text>
</comment>
<dbReference type="PROSITE" id="PS50045">
    <property type="entry name" value="SIGMA54_INTERACT_4"/>
    <property type="match status" value="1"/>
</dbReference>
<dbReference type="GO" id="GO:0000160">
    <property type="term" value="P:phosphorelay signal transduction system"/>
    <property type="evidence" value="ECO:0007669"/>
    <property type="project" value="UniProtKB-KW"/>
</dbReference>
<dbReference type="PROSITE" id="PS00676">
    <property type="entry name" value="SIGMA54_INTERACT_2"/>
    <property type="match status" value="1"/>
</dbReference>
<dbReference type="Pfam" id="PF00158">
    <property type="entry name" value="Sigma54_activat"/>
    <property type="match status" value="1"/>
</dbReference>
<evidence type="ECO:0000256" key="6">
    <source>
        <dbReference type="ARBA" id="ARBA00023012"/>
    </source>
</evidence>
<dbReference type="GO" id="GO:0043565">
    <property type="term" value="F:sequence-specific DNA binding"/>
    <property type="evidence" value="ECO:0007669"/>
    <property type="project" value="InterPro"/>
</dbReference>
<dbReference type="GO" id="GO:0006355">
    <property type="term" value="P:regulation of DNA-templated transcription"/>
    <property type="evidence" value="ECO:0007669"/>
    <property type="project" value="InterPro"/>
</dbReference>
<name>A0A1I3KZ73_9RHOB</name>
<dbReference type="OrthoDB" id="9802388at2"/>
<dbReference type="PROSITE" id="PS50110">
    <property type="entry name" value="RESPONSE_REGULATORY"/>
    <property type="match status" value="1"/>
</dbReference>
<evidence type="ECO:0000256" key="1">
    <source>
        <dbReference type="ARBA" id="ARBA00002167"/>
    </source>
</evidence>
<feature type="domain" description="Response regulatory" evidence="12">
    <location>
        <begin position="9"/>
        <end position="118"/>
    </location>
</feature>
<keyword evidence="8" id="KW-0010">Activator</keyword>
<dbReference type="InterPro" id="IPR009057">
    <property type="entry name" value="Homeodomain-like_sf"/>
</dbReference>
<evidence type="ECO:0000313" key="13">
    <source>
        <dbReference type="EMBL" id="SFI77405.1"/>
    </source>
</evidence>
<dbReference type="Gene3D" id="1.10.8.60">
    <property type="match status" value="1"/>
</dbReference>
<dbReference type="EMBL" id="FOQH01000009">
    <property type="protein sequence ID" value="SFI77405.1"/>
    <property type="molecule type" value="Genomic_DNA"/>
</dbReference>
<evidence type="ECO:0000256" key="3">
    <source>
        <dbReference type="ARBA" id="ARBA00015308"/>
    </source>
</evidence>
<evidence type="ECO:0000259" key="12">
    <source>
        <dbReference type="PROSITE" id="PS50110"/>
    </source>
</evidence>
<keyword evidence="4" id="KW-0547">Nucleotide-binding</keyword>
<reference evidence="13 14" key="1">
    <citation type="submission" date="2016-10" db="EMBL/GenBank/DDBJ databases">
        <authorList>
            <person name="de Groot N.N."/>
        </authorList>
    </citation>
    <scope>NUCLEOTIDE SEQUENCE [LARGE SCALE GENOMIC DNA]</scope>
    <source>
        <strain evidence="13 14">CGMCC 1.11030</strain>
    </source>
</reference>
<evidence type="ECO:0000256" key="4">
    <source>
        <dbReference type="ARBA" id="ARBA00022741"/>
    </source>
</evidence>
<dbReference type="Gene3D" id="3.40.50.300">
    <property type="entry name" value="P-loop containing nucleotide triphosphate hydrolases"/>
    <property type="match status" value="1"/>
</dbReference>
<evidence type="ECO:0000256" key="5">
    <source>
        <dbReference type="ARBA" id="ARBA00022840"/>
    </source>
</evidence>
<organism evidence="13 14">
    <name type="scientific">Albimonas pacifica</name>
    <dbReference type="NCBI Taxonomy" id="1114924"/>
    <lineage>
        <taxon>Bacteria</taxon>
        <taxon>Pseudomonadati</taxon>
        <taxon>Pseudomonadota</taxon>
        <taxon>Alphaproteobacteria</taxon>
        <taxon>Rhodobacterales</taxon>
        <taxon>Paracoccaceae</taxon>
        <taxon>Albimonas</taxon>
    </lineage>
</organism>
<dbReference type="Gene3D" id="1.10.10.60">
    <property type="entry name" value="Homeodomain-like"/>
    <property type="match status" value="1"/>
</dbReference>
<sequence length="446" mass="46587">MTSPAYRPRLVLVDPDDRRRARLEALGRELGLRCAPIRAAGEAPAGAAPRAALVISVGPAEASALARLRAAAPGARLIVAGDDRGQAAAVQALRAGADDFVSLAGGDADLAARVAHHLAELRGEAQAGADAAPDREAERCGLVGASRAVAELRAFLRRVAASEATALITGETGAGKECAALMLHRCSRRAAGPLVALNCAAIPDELVEGELFGHVRGAFSGAVRDHPGKMRLADGGTLFLDEVGDLSAAAQAKLLRAIETREVHALGARAPARFDARVIAATNRDLSAEVAAGRFREDLFYRLAVARIRVPPLRERREDVAPLARLLLSRLPSPARLSEPAAAALAAHDWPGNARELRNALEVAAIGREGAEIRLADLPPGLRPPGWVGEGAGGWQDPGEDERATLEAALRRAGGNKAAAARALNCSRMTLYRRLARHGMAEGQGA</sequence>
<comment type="caution">
    <text evidence="10">Lacks conserved residue(s) required for the propagation of feature annotation.</text>
</comment>
<evidence type="ECO:0000313" key="14">
    <source>
        <dbReference type="Proteomes" id="UP000199377"/>
    </source>
</evidence>
<evidence type="ECO:0000256" key="7">
    <source>
        <dbReference type="ARBA" id="ARBA00023015"/>
    </source>
</evidence>